<name>A0A7V7RIT6_9BACI</name>
<evidence type="ECO:0000313" key="6">
    <source>
        <dbReference type="Proteomes" id="UP000441354"/>
    </source>
</evidence>
<evidence type="ECO:0000259" key="4">
    <source>
        <dbReference type="PROSITE" id="PS50977"/>
    </source>
</evidence>
<dbReference type="AlphaFoldDB" id="A0A7V7RIT6"/>
<dbReference type="PRINTS" id="PR00455">
    <property type="entry name" value="HTHTETR"/>
</dbReference>
<evidence type="ECO:0000256" key="1">
    <source>
        <dbReference type="ARBA" id="ARBA00022491"/>
    </source>
</evidence>
<dbReference type="PANTHER" id="PTHR43479:SF7">
    <property type="entry name" value="TETR-FAMILY TRANSCRIPTIONAL REGULATOR"/>
    <property type="match status" value="1"/>
</dbReference>
<evidence type="ECO:0000313" key="5">
    <source>
        <dbReference type="EMBL" id="KAB2330311.1"/>
    </source>
</evidence>
<sequence>METYIDKRIQRSTHALKSALLKLLVQKPFHHIKISDIIREANYNRGTFYAHFKSKEQLLQSIIDDTLKDMIEHIRSPYKNLETVQLAKLNSQDITLFQYIIDHVSLYKVLLSEHIQVDFRHQMALAIEQLFIEEYEYADVSPTINTKWLYIYRSHGIAGLIIRWIEEGFQTEKEEMAQQVIELMLVSTDVFRVKR</sequence>
<dbReference type="Proteomes" id="UP000441354">
    <property type="component" value="Unassembled WGS sequence"/>
</dbReference>
<dbReference type="EMBL" id="WBOT01000008">
    <property type="protein sequence ID" value="KAB2330311.1"/>
    <property type="molecule type" value="Genomic_DNA"/>
</dbReference>
<organism evidence="5 6">
    <name type="scientific">Bacillus mesophilum</name>
    <dbReference type="NCBI Taxonomy" id="1071718"/>
    <lineage>
        <taxon>Bacteria</taxon>
        <taxon>Bacillati</taxon>
        <taxon>Bacillota</taxon>
        <taxon>Bacilli</taxon>
        <taxon>Bacillales</taxon>
        <taxon>Bacillaceae</taxon>
        <taxon>Bacillus</taxon>
    </lineage>
</organism>
<dbReference type="PROSITE" id="PS50977">
    <property type="entry name" value="HTH_TETR_2"/>
    <property type="match status" value="1"/>
</dbReference>
<keyword evidence="2 3" id="KW-0238">DNA-binding</keyword>
<dbReference type="SUPFAM" id="SSF46689">
    <property type="entry name" value="Homeodomain-like"/>
    <property type="match status" value="1"/>
</dbReference>
<comment type="caution">
    <text evidence="5">The sequence shown here is derived from an EMBL/GenBank/DDBJ whole genome shotgun (WGS) entry which is preliminary data.</text>
</comment>
<keyword evidence="6" id="KW-1185">Reference proteome</keyword>
<dbReference type="RefSeq" id="WP_151575708.1">
    <property type="nucleotide sequence ID" value="NZ_WBOT01000008.1"/>
</dbReference>
<feature type="domain" description="HTH tetR-type" evidence="4">
    <location>
        <begin position="10"/>
        <end position="70"/>
    </location>
</feature>
<dbReference type="InterPro" id="IPR001647">
    <property type="entry name" value="HTH_TetR"/>
</dbReference>
<dbReference type="Gene3D" id="1.10.357.10">
    <property type="entry name" value="Tetracycline Repressor, domain 2"/>
    <property type="match status" value="1"/>
</dbReference>
<gene>
    <name evidence="5" type="ORF">F7732_19360</name>
</gene>
<dbReference type="InterPro" id="IPR050624">
    <property type="entry name" value="HTH-type_Tx_Regulator"/>
</dbReference>
<evidence type="ECO:0000256" key="2">
    <source>
        <dbReference type="ARBA" id="ARBA00023125"/>
    </source>
</evidence>
<protein>
    <submittedName>
        <fullName evidence="5">TetR family transcriptional regulator</fullName>
    </submittedName>
</protein>
<dbReference type="PANTHER" id="PTHR43479">
    <property type="entry name" value="ACREF/ENVCD OPERON REPRESSOR-RELATED"/>
    <property type="match status" value="1"/>
</dbReference>
<dbReference type="OrthoDB" id="9810250at2"/>
<dbReference type="Pfam" id="PF00440">
    <property type="entry name" value="TetR_N"/>
    <property type="match status" value="1"/>
</dbReference>
<accession>A0A7V7RIT6</accession>
<dbReference type="InterPro" id="IPR009057">
    <property type="entry name" value="Homeodomain-like_sf"/>
</dbReference>
<reference evidence="5 6" key="1">
    <citation type="journal article" date="2014" name="Arch. Microbiol.">
        <title>Bacillus mesophilum sp. nov., strain IITR-54T, a novel 4-chlorobiphenyl dechlorinating bacterium.</title>
        <authorList>
            <person name="Manickam N."/>
            <person name="Singh N.K."/>
            <person name="Bajaj A."/>
            <person name="Kumar R.M."/>
            <person name="Kaur G."/>
            <person name="Kaur N."/>
            <person name="Bala M."/>
            <person name="Kumar A."/>
            <person name="Mayilraj S."/>
        </authorList>
    </citation>
    <scope>NUCLEOTIDE SEQUENCE [LARGE SCALE GENOMIC DNA]</scope>
    <source>
        <strain evidence="5 6">IITR-54</strain>
    </source>
</reference>
<dbReference type="InterPro" id="IPR039532">
    <property type="entry name" value="TetR_C_Firmicutes"/>
</dbReference>
<dbReference type="Pfam" id="PF14278">
    <property type="entry name" value="TetR_C_8"/>
    <property type="match status" value="1"/>
</dbReference>
<proteinExistence type="predicted"/>
<dbReference type="GO" id="GO:0003677">
    <property type="term" value="F:DNA binding"/>
    <property type="evidence" value="ECO:0007669"/>
    <property type="project" value="UniProtKB-UniRule"/>
</dbReference>
<feature type="DNA-binding region" description="H-T-H motif" evidence="3">
    <location>
        <begin position="33"/>
        <end position="52"/>
    </location>
</feature>
<keyword evidence="1" id="KW-0678">Repressor</keyword>
<evidence type="ECO:0000256" key="3">
    <source>
        <dbReference type="PROSITE-ProRule" id="PRU00335"/>
    </source>
</evidence>